<dbReference type="Proteomes" id="UP001177003">
    <property type="component" value="Chromosome 9"/>
</dbReference>
<gene>
    <name evidence="2" type="ORF">LSALG_LOCUS40875</name>
</gene>
<evidence type="ECO:0008006" key="4">
    <source>
        <dbReference type="Google" id="ProtNLM"/>
    </source>
</evidence>
<accession>A0AA36A0P9</accession>
<keyword evidence="3" id="KW-1185">Reference proteome</keyword>
<evidence type="ECO:0000256" key="1">
    <source>
        <dbReference type="SAM" id="MobiDB-lite"/>
    </source>
</evidence>
<evidence type="ECO:0000313" key="3">
    <source>
        <dbReference type="Proteomes" id="UP001177003"/>
    </source>
</evidence>
<proteinExistence type="predicted"/>
<reference evidence="2" key="1">
    <citation type="submission" date="2023-04" db="EMBL/GenBank/DDBJ databases">
        <authorList>
            <person name="Vijverberg K."/>
            <person name="Xiong W."/>
            <person name="Schranz E."/>
        </authorList>
    </citation>
    <scope>NUCLEOTIDE SEQUENCE</scope>
</reference>
<sequence length="341" mass="38094">MILDDSPLHSWLKGKLTLIGKLHSFDRLENAPYSFKNCDGSYCEIKYLGDIYIGVKFVNKDNRKVFTNTWTDWFTKVGSGDVAITYSERIAWIKILGLPPEVCSKENFSMIAEFVGRVVVRCVVDQSTINLSYGKVGILTPLVSTISSEPVVEVNGRIIKLQNVEVDLDWAPFKQRYYSTEVSSSSEDGYDDNDGEGVDGYMVDTIPSKNINEDLGEGEIGHTDTEFVKDSYIDNMQVDVRGNVRSPEVNSAPVEDATGENDRVTGNALPGEHQRSVKDIIVHGEQLDNQTQCWSKMNVGQDEWLNGPLKKLDRSSGLRLFTNNSESGENQRCHTGVNFEG</sequence>
<evidence type="ECO:0000313" key="2">
    <source>
        <dbReference type="EMBL" id="CAI9302385.1"/>
    </source>
</evidence>
<organism evidence="2 3">
    <name type="scientific">Lactuca saligna</name>
    <name type="common">Willowleaf lettuce</name>
    <dbReference type="NCBI Taxonomy" id="75948"/>
    <lineage>
        <taxon>Eukaryota</taxon>
        <taxon>Viridiplantae</taxon>
        <taxon>Streptophyta</taxon>
        <taxon>Embryophyta</taxon>
        <taxon>Tracheophyta</taxon>
        <taxon>Spermatophyta</taxon>
        <taxon>Magnoliopsida</taxon>
        <taxon>eudicotyledons</taxon>
        <taxon>Gunneridae</taxon>
        <taxon>Pentapetalae</taxon>
        <taxon>asterids</taxon>
        <taxon>campanulids</taxon>
        <taxon>Asterales</taxon>
        <taxon>Asteraceae</taxon>
        <taxon>Cichorioideae</taxon>
        <taxon>Cichorieae</taxon>
        <taxon>Lactucinae</taxon>
        <taxon>Lactuca</taxon>
    </lineage>
</organism>
<dbReference type="AlphaFoldDB" id="A0AA36A0P9"/>
<protein>
    <recommendedName>
        <fullName evidence="4">DUF4283 domain-containing protein</fullName>
    </recommendedName>
</protein>
<name>A0AA36A0P9_LACSI</name>
<dbReference type="EMBL" id="OX465085">
    <property type="protein sequence ID" value="CAI9302385.1"/>
    <property type="molecule type" value="Genomic_DNA"/>
</dbReference>
<feature type="region of interest" description="Disordered" evidence="1">
    <location>
        <begin position="247"/>
        <end position="270"/>
    </location>
</feature>